<protein>
    <submittedName>
        <fullName evidence="9">FtsX-like permease family protein</fullName>
    </submittedName>
</protein>
<proteinExistence type="inferred from homology"/>
<feature type="transmembrane region" description="Helical" evidence="7">
    <location>
        <begin position="259"/>
        <end position="286"/>
    </location>
</feature>
<feature type="domain" description="ABC3 transporter permease C-terminal" evidence="8">
    <location>
        <begin position="265"/>
        <end position="386"/>
    </location>
</feature>
<gene>
    <name evidence="9" type="ORF">GCM10009802_27310</name>
</gene>
<dbReference type="PANTHER" id="PTHR30572">
    <property type="entry name" value="MEMBRANE COMPONENT OF TRANSPORTER-RELATED"/>
    <property type="match status" value="1"/>
</dbReference>
<evidence type="ECO:0000259" key="8">
    <source>
        <dbReference type="Pfam" id="PF02687"/>
    </source>
</evidence>
<dbReference type="InterPro" id="IPR003838">
    <property type="entry name" value="ABC3_permease_C"/>
</dbReference>
<feature type="transmembrane region" description="Helical" evidence="7">
    <location>
        <begin position="405"/>
        <end position="424"/>
    </location>
</feature>
<comment type="caution">
    <text evidence="9">The sequence shown here is derived from an EMBL/GenBank/DDBJ whole genome shotgun (WGS) entry which is preliminary data.</text>
</comment>
<accession>A0ABN2Y8X9</accession>
<feature type="transmembrane region" description="Helical" evidence="7">
    <location>
        <begin position="802"/>
        <end position="822"/>
    </location>
</feature>
<name>A0ABN2Y8X9_9ACTN</name>
<evidence type="ECO:0000313" key="9">
    <source>
        <dbReference type="EMBL" id="GAA2123049.1"/>
    </source>
</evidence>
<dbReference type="Pfam" id="PF02687">
    <property type="entry name" value="FtsX"/>
    <property type="match status" value="2"/>
</dbReference>
<feature type="transmembrane region" description="Helical" evidence="7">
    <location>
        <begin position="758"/>
        <end position="782"/>
    </location>
</feature>
<dbReference type="PANTHER" id="PTHR30572:SF4">
    <property type="entry name" value="ABC TRANSPORTER PERMEASE YTRF"/>
    <property type="match status" value="1"/>
</dbReference>
<feature type="transmembrane region" description="Helical" evidence="7">
    <location>
        <begin position="430"/>
        <end position="450"/>
    </location>
</feature>
<keyword evidence="10" id="KW-1185">Reference proteome</keyword>
<organism evidence="9 10">
    <name type="scientific">Streptomyces synnematoformans</name>
    <dbReference type="NCBI Taxonomy" id="415721"/>
    <lineage>
        <taxon>Bacteria</taxon>
        <taxon>Bacillati</taxon>
        <taxon>Actinomycetota</taxon>
        <taxon>Actinomycetes</taxon>
        <taxon>Kitasatosporales</taxon>
        <taxon>Streptomycetaceae</taxon>
        <taxon>Streptomyces</taxon>
    </lineage>
</organism>
<evidence type="ECO:0000256" key="2">
    <source>
        <dbReference type="ARBA" id="ARBA00022475"/>
    </source>
</evidence>
<feature type="domain" description="ABC3 transporter permease C-terminal" evidence="8">
    <location>
        <begin position="717"/>
        <end position="830"/>
    </location>
</feature>
<dbReference type="InterPro" id="IPR050250">
    <property type="entry name" value="Macrolide_Exporter_MacB"/>
</dbReference>
<comment type="similarity">
    <text evidence="6">Belongs to the ABC-4 integral membrane protein family.</text>
</comment>
<feature type="transmembrane region" description="Helical" evidence="7">
    <location>
        <begin position="713"/>
        <end position="738"/>
    </location>
</feature>
<feature type="transmembrane region" description="Helical" evidence="7">
    <location>
        <begin position="487"/>
        <end position="507"/>
    </location>
</feature>
<keyword evidence="2" id="KW-1003">Cell membrane</keyword>
<dbReference type="EMBL" id="BAAAPF010000070">
    <property type="protein sequence ID" value="GAA2123049.1"/>
    <property type="molecule type" value="Genomic_DNA"/>
</dbReference>
<evidence type="ECO:0000256" key="7">
    <source>
        <dbReference type="SAM" id="Phobius"/>
    </source>
</evidence>
<evidence type="ECO:0000256" key="3">
    <source>
        <dbReference type="ARBA" id="ARBA00022692"/>
    </source>
</evidence>
<keyword evidence="5 7" id="KW-0472">Membrane</keyword>
<feature type="transmembrane region" description="Helical" evidence="7">
    <location>
        <begin position="306"/>
        <end position="328"/>
    </location>
</feature>
<sequence length="840" mass="85651">MWAMAIRTLRYRTASLSATFLALFLGTVIVMTCGGLLETGVRNNAPAQRLAGADLVVAADRELPRGDETVVLDERPPLDGSLTAAVRNVPGVERAVPERVFDAAVLGDGDAPEVQGHGWSSAAVTPYELTAGRAPRGPRDVVLDEATAGAYGVRPGDEVRIAARGGAAAYRLTGVVRTGHAVGRGAVFFTDERARALSPAVADIAVTAAPGTDRGALKDRLGDAVAAHTAAGRIPAKVVSGDDRGAVEYPDVLTRREDLIAVAGAFGGMATAVAVFVVSGTVGLSVERRRREFALLRTAGATPRQLRRLLLAETLLVALPAAAAGWFAGPPAGERLFEEFTGSGMVSGAVAYEQGWLPAVAAGGALLLTALFGGYVGGRRGVKIKPVEAMAEAALGTRWAHPLRIVLALLFLGGAAALAILTWVLFDGPIAASTAGPTVLCTAVGLALLAPGLTKLCTVLISGPVRLVTGASGELAVATARARAVRMAGVVTPVMLAVAMATGNLYLQTTQTDAAREAYAETLRADAVVDSPAGTVDPALAADVRAADGVAAAGAYVTGTGWIDGIGDEDGVPLQGVDARGAARTTALEPVAGDVADLTGRTVALPAGAAGGRGVGDTVQVRFGDGAEVPLRVAVLFAGRDGYDTVFLPADLLAGHTDGGLPQQILVTAEDGVGAAELTASLEKTLADHPGTRVTDRDELIEANVEDTETQAWANYLILGMIVAYTALSVVNNLVLSVTGRRREFGLQRLAGATRRQVLRMLTIEALIVAGIGVGLGTAAAATALVPFSHAAADSLLPSGPLSIYGVTVAGAVALALTATLVPGWAALRRRPAEAALAEE</sequence>
<keyword evidence="3 7" id="KW-0812">Transmembrane</keyword>
<keyword evidence="4 7" id="KW-1133">Transmembrane helix</keyword>
<evidence type="ECO:0000256" key="5">
    <source>
        <dbReference type="ARBA" id="ARBA00023136"/>
    </source>
</evidence>
<dbReference type="Proteomes" id="UP001500443">
    <property type="component" value="Unassembled WGS sequence"/>
</dbReference>
<reference evidence="9 10" key="1">
    <citation type="journal article" date="2019" name="Int. J. Syst. Evol. Microbiol.">
        <title>The Global Catalogue of Microorganisms (GCM) 10K type strain sequencing project: providing services to taxonomists for standard genome sequencing and annotation.</title>
        <authorList>
            <consortium name="The Broad Institute Genomics Platform"/>
            <consortium name="The Broad Institute Genome Sequencing Center for Infectious Disease"/>
            <person name="Wu L."/>
            <person name="Ma J."/>
        </authorList>
    </citation>
    <scope>NUCLEOTIDE SEQUENCE [LARGE SCALE GENOMIC DNA]</scope>
    <source>
        <strain evidence="9 10">JCM 15481</strain>
    </source>
</reference>
<comment type="subcellular location">
    <subcellularLocation>
        <location evidence="1">Cell membrane</location>
        <topology evidence="1">Multi-pass membrane protein</topology>
    </subcellularLocation>
</comment>
<feature type="transmembrane region" description="Helical" evidence="7">
    <location>
        <begin position="355"/>
        <end position="376"/>
    </location>
</feature>
<evidence type="ECO:0000313" key="10">
    <source>
        <dbReference type="Proteomes" id="UP001500443"/>
    </source>
</evidence>
<evidence type="ECO:0000256" key="1">
    <source>
        <dbReference type="ARBA" id="ARBA00004651"/>
    </source>
</evidence>
<evidence type="ECO:0000256" key="6">
    <source>
        <dbReference type="ARBA" id="ARBA00038076"/>
    </source>
</evidence>
<evidence type="ECO:0000256" key="4">
    <source>
        <dbReference type="ARBA" id="ARBA00022989"/>
    </source>
</evidence>